<dbReference type="PROSITE" id="PS51379">
    <property type="entry name" value="4FE4S_FER_2"/>
    <property type="match status" value="2"/>
</dbReference>
<keyword evidence="8" id="KW-1185">Reference proteome</keyword>
<dbReference type="Gene3D" id="1.10.15.40">
    <property type="entry name" value="Electron transport complex subunit B, putative Fe-S cluster"/>
    <property type="match status" value="1"/>
</dbReference>
<dbReference type="Gene3D" id="3.40.950.10">
    <property type="entry name" value="Fe-only Hydrogenase (Larger Subunit), Chain L, domain 3"/>
    <property type="match status" value="1"/>
</dbReference>
<dbReference type="InterPro" id="IPR004108">
    <property type="entry name" value="Fe_hydrogenase_lsu_C"/>
</dbReference>
<dbReference type="Gene3D" id="3.30.70.20">
    <property type="match status" value="1"/>
</dbReference>
<evidence type="ECO:0000259" key="5">
    <source>
        <dbReference type="PROSITE" id="PS51379"/>
    </source>
</evidence>
<dbReference type="InterPro" id="IPR017896">
    <property type="entry name" value="4Fe4S_Fe-S-bd"/>
</dbReference>
<keyword evidence="2" id="KW-0479">Metal-binding</keyword>
<organism evidence="7 8">
    <name type="scientific">Acetobacterium malicum</name>
    <dbReference type="NCBI Taxonomy" id="52692"/>
    <lineage>
        <taxon>Bacteria</taxon>
        <taxon>Bacillati</taxon>
        <taxon>Bacillota</taxon>
        <taxon>Clostridia</taxon>
        <taxon>Eubacteriales</taxon>
        <taxon>Eubacteriaceae</taxon>
        <taxon>Acetobacterium</taxon>
    </lineage>
</organism>
<keyword evidence="3" id="KW-0408">Iron</keyword>
<evidence type="ECO:0000256" key="4">
    <source>
        <dbReference type="ARBA" id="ARBA00023014"/>
    </source>
</evidence>
<keyword evidence="4" id="KW-0411">Iron-sulfur</keyword>
<feature type="domain" description="4Fe-4S" evidence="6">
    <location>
        <begin position="372"/>
        <end position="431"/>
    </location>
</feature>
<accession>A0ABR6YVT7</accession>
<dbReference type="InterPro" id="IPR007202">
    <property type="entry name" value="4Fe-4S_dom"/>
</dbReference>
<dbReference type="Pfam" id="PF04060">
    <property type="entry name" value="FeS"/>
    <property type="match status" value="1"/>
</dbReference>
<dbReference type="InterPro" id="IPR017900">
    <property type="entry name" value="4Fe4S_Fe_S_CS"/>
</dbReference>
<sequence>MEKLLHSVYLDEDKCLGCTTCLRNCPTGAIRVRGGKAIINESKCIDCGECIRICPHHAKLAKTDPLSKKDDYKYTVAMVAPAIIGQFKPKYSIDQILSAVKALGFDEVVEVAYGAEIVGQALKYEYHAKRYPKPLVSSACPAVVKLIQVRFPELTDNICRLKSPMAMTARLVRKRLREEGIYKNADVGIFFITPCAAKATMVNNPAASEYDKYDQIDGAIAMKDIYSDLASLIGTCPVQEGMHNTTPESCSWALSGGESDYLKNKNVLHVDGIQNVINVLEEIECGKLDTIEFFEGLACIGGCVGGCLTVENNYVAKMYIQDRAKTMKQTSIVHMSDEYVKSIYNSGMMHIKERITPRSPEPLDQDINKAIAKMKQIEVLESKLPGLDCGSCGAPGCRALAEDIVAGKAKEIDCVFILKDRIRDLSVLTSELLQVEHPTEKPLLKKD</sequence>
<evidence type="ECO:0000256" key="2">
    <source>
        <dbReference type="ARBA" id="ARBA00022723"/>
    </source>
</evidence>
<feature type="domain" description="4Fe-4S ferredoxin-type" evidence="5">
    <location>
        <begin position="6"/>
        <end position="35"/>
    </location>
</feature>
<feature type="domain" description="4Fe-4S ferredoxin-type" evidence="5">
    <location>
        <begin position="36"/>
        <end position="64"/>
    </location>
</feature>
<dbReference type="InterPro" id="IPR050340">
    <property type="entry name" value="Cytosolic_Fe-S_CAF"/>
</dbReference>
<evidence type="ECO:0000313" key="7">
    <source>
        <dbReference type="EMBL" id="MBC3899312.1"/>
    </source>
</evidence>
<dbReference type="InterPro" id="IPR009016">
    <property type="entry name" value="Fe_hydrogenase"/>
</dbReference>
<evidence type="ECO:0000313" key="8">
    <source>
        <dbReference type="Proteomes" id="UP000622405"/>
    </source>
</evidence>
<dbReference type="EMBL" id="WJBE01000004">
    <property type="protein sequence ID" value="MBC3899312.1"/>
    <property type="molecule type" value="Genomic_DNA"/>
</dbReference>
<dbReference type="PROSITE" id="PS51656">
    <property type="entry name" value="4FE4S"/>
    <property type="match status" value="1"/>
</dbReference>
<dbReference type="SUPFAM" id="SSF53920">
    <property type="entry name" value="Fe-only hydrogenase"/>
    <property type="match status" value="1"/>
</dbReference>
<dbReference type="Pfam" id="PF02906">
    <property type="entry name" value="Fe_hyd_lg_C"/>
    <property type="match status" value="2"/>
</dbReference>
<keyword evidence="1" id="KW-0004">4Fe-4S</keyword>
<dbReference type="SUPFAM" id="SSF54862">
    <property type="entry name" value="4Fe-4S ferredoxins"/>
    <property type="match status" value="1"/>
</dbReference>
<protein>
    <submittedName>
        <fullName evidence="7">4Fe-4S dicluster domain-containing protein</fullName>
    </submittedName>
</protein>
<evidence type="ECO:0000259" key="6">
    <source>
        <dbReference type="PROSITE" id="PS51656"/>
    </source>
</evidence>
<name>A0ABR6YVT7_9FIRM</name>
<reference evidence="7 8" key="1">
    <citation type="journal article" date="2020" name="mSystems">
        <title>Defining Genomic and Predicted Metabolic Features of the Acetobacterium Genus.</title>
        <authorList>
            <person name="Ross D.E."/>
            <person name="Marshall C.W."/>
            <person name="Gulliver D."/>
            <person name="May H.D."/>
            <person name="Norman R.S."/>
        </authorList>
    </citation>
    <scope>NUCLEOTIDE SEQUENCE [LARGE SCALE GENOMIC DNA]</scope>
    <source>
        <strain evidence="7 8">DSM 4132</strain>
    </source>
</reference>
<proteinExistence type="predicted"/>
<gene>
    <name evidence="7" type="ORF">GH811_06760</name>
</gene>
<dbReference type="PROSITE" id="PS00198">
    <property type="entry name" value="4FE4S_FER_1"/>
    <property type="match status" value="2"/>
</dbReference>
<evidence type="ECO:0000256" key="3">
    <source>
        <dbReference type="ARBA" id="ARBA00023004"/>
    </source>
</evidence>
<dbReference type="Proteomes" id="UP000622405">
    <property type="component" value="Unassembled WGS sequence"/>
</dbReference>
<evidence type="ECO:0000256" key="1">
    <source>
        <dbReference type="ARBA" id="ARBA00022485"/>
    </source>
</evidence>
<comment type="caution">
    <text evidence="7">The sequence shown here is derived from an EMBL/GenBank/DDBJ whole genome shotgun (WGS) entry which is preliminary data.</text>
</comment>
<dbReference type="Pfam" id="PF13237">
    <property type="entry name" value="Fer4_10"/>
    <property type="match status" value="1"/>
</dbReference>
<dbReference type="PANTHER" id="PTHR11615">
    <property type="entry name" value="NITRATE, FORMATE, IRON DEHYDROGENASE"/>
    <property type="match status" value="1"/>
</dbReference>
<dbReference type="RefSeq" id="WP_186893804.1">
    <property type="nucleotide sequence ID" value="NZ_WJBE01000004.1"/>
</dbReference>